<dbReference type="SUPFAM" id="SSF55961">
    <property type="entry name" value="Bet v1-like"/>
    <property type="match status" value="1"/>
</dbReference>
<gene>
    <name evidence="1" type="ORF">BA062_15630</name>
</gene>
<dbReference type="Pfam" id="PF10604">
    <property type="entry name" value="Polyketide_cyc2"/>
    <property type="match status" value="1"/>
</dbReference>
<dbReference type="PANTHER" id="PTHR39332:SF7">
    <property type="entry name" value="SRPBCC FAMILY PROTEIN"/>
    <property type="match status" value="1"/>
</dbReference>
<dbReference type="EMBL" id="MASU01000005">
    <property type="protein sequence ID" value="PXY36779.1"/>
    <property type="molecule type" value="Genomic_DNA"/>
</dbReference>
<dbReference type="CDD" id="cd07821">
    <property type="entry name" value="PYR_PYL_RCAR_like"/>
    <property type="match status" value="1"/>
</dbReference>
<evidence type="ECO:0008006" key="3">
    <source>
        <dbReference type="Google" id="ProtNLM"/>
    </source>
</evidence>
<dbReference type="OrthoDB" id="6024794at2"/>
<evidence type="ECO:0000313" key="1">
    <source>
        <dbReference type="EMBL" id="PXY36779.1"/>
    </source>
</evidence>
<proteinExistence type="predicted"/>
<protein>
    <recommendedName>
        <fullName evidence="3">Polyketide cyclase/dehydrase/lipid transport protein</fullName>
    </recommendedName>
</protein>
<name>A0A318MD39_9PSEU</name>
<dbReference type="InterPro" id="IPR019587">
    <property type="entry name" value="Polyketide_cyclase/dehydratase"/>
</dbReference>
<dbReference type="InterPro" id="IPR023393">
    <property type="entry name" value="START-like_dom_sf"/>
</dbReference>
<sequence length="135" mass="14912">MRVNESLVIAAEPAAVWRIGGDTANVADWVPAIEKSHQVDDLRYATFAGGGGEAVERIVTHDDRARSYVYEYVSGPLALRVYRSSFTVRDHAEGAEVLWDAEFEASSAEEEPALAEAIRDIYRSSLRALADRVRS</sequence>
<dbReference type="Proteomes" id="UP000247892">
    <property type="component" value="Unassembled WGS sequence"/>
</dbReference>
<comment type="caution">
    <text evidence="1">The sequence shown here is derived from an EMBL/GenBank/DDBJ whole genome shotgun (WGS) entry which is preliminary data.</text>
</comment>
<keyword evidence="2" id="KW-1185">Reference proteome</keyword>
<dbReference type="AlphaFoldDB" id="A0A318MD39"/>
<dbReference type="Gene3D" id="3.30.530.20">
    <property type="match status" value="1"/>
</dbReference>
<accession>A0A318MD39</accession>
<reference evidence="1 2" key="1">
    <citation type="submission" date="2016-07" db="EMBL/GenBank/DDBJ databases">
        <title>Draft genome sequence of Prauserella sp. YIM 121212, isolated from alkaline soil.</title>
        <authorList>
            <person name="Ruckert C."/>
            <person name="Albersmeier A."/>
            <person name="Jiang C.-L."/>
            <person name="Jiang Y."/>
            <person name="Kalinowski J."/>
            <person name="Schneider O."/>
            <person name="Winkler A."/>
            <person name="Zotchev S.B."/>
        </authorList>
    </citation>
    <scope>NUCLEOTIDE SEQUENCE [LARGE SCALE GENOMIC DNA]</scope>
    <source>
        <strain evidence="1 2">YIM 121212</strain>
    </source>
</reference>
<evidence type="ECO:0000313" key="2">
    <source>
        <dbReference type="Proteomes" id="UP000247892"/>
    </source>
</evidence>
<dbReference type="PANTHER" id="PTHR39332">
    <property type="entry name" value="BLL4707 PROTEIN"/>
    <property type="match status" value="1"/>
</dbReference>
<dbReference type="RefSeq" id="WP_110336988.1">
    <property type="nucleotide sequence ID" value="NZ_JBHVKT010000003.1"/>
</dbReference>
<organism evidence="1 2">
    <name type="scientific">Prauserella flavalba</name>
    <dbReference type="NCBI Taxonomy" id="1477506"/>
    <lineage>
        <taxon>Bacteria</taxon>
        <taxon>Bacillati</taxon>
        <taxon>Actinomycetota</taxon>
        <taxon>Actinomycetes</taxon>
        <taxon>Pseudonocardiales</taxon>
        <taxon>Pseudonocardiaceae</taxon>
        <taxon>Prauserella</taxon>
    </lineage>
</organism>